<dbReference type="EMBL" id="FXTI01000017">
    <property type="protein sequence ID" value="SMO94481.1"/>
    <property type="molecule type" value="Genomic_DNA"/>
</dbReference>
<dbReference type="Pfam" id="PF01812">
    <property type="entry name" value="5-FTHF_cyc-lig"/>
    <property type="match status" value="1"/>
</dbReference>
<dbReference type="EC" id="6.3.3.2" evidence="5"/>
<organism evidence="6 7">
    <name type="scientific">Melghirimyces algeriensis</name>
    <dbReference type="NCBI Taxonomy" id="910412"/>
    <lineage>
        <taxon>Bacteria</taxon>
        <taxon>Bacillati</taxon>
        <taxon>Bacillota</taxon>
        <taxon>Bacilli</taxon>
        <taxon>Bacillales</taxon>
        <taxon>Thermoactinomycetaceae</taxon>
        <taxon>Melghirimyces</taxon>
    </lineage>
</organism>
<evidence type="ECO:0000256" key="1">
    <source>
        <dbReference type="ARBA" id="ARBA00010638"/>
    </source>
</evidence>
<reference evidence="6 7" key="1">
    <citation type="submission" date="2017-05" db="EMBL/GenBank/DDBJ databases">
        <authorList>
            <person name="Varghese N."/>
            <person name="Submissions S."/>
        </authorList>
    </citation>
    <scope>NUCLEOTIDE SEQUENCE [LARGE SCALE GENOMIC DNA]</scope>
    <source>
        <strain evidence="6 7">DSM 45474</strain>
    </source>
</reference>
<dbReference type="GO" id="GO:0046872">
    <property type="term" value="F:metal ion binding"/>
    <property type="evidence" value="ECO:0007669"/>
    <property type="project" value="UniProtKB-KW"/>
</dbReference>
<feature type="binding site" evidence="4">
    <location>
        <begin position="5"/>
        <end position="9"/>
    </location>
    <ligand>
        <name>ATP</name>
        <dbReference type="ChEBI" id="CHEBI:30616"/>
    </ligand>
</feature>
<comment type="similarity">
    <text evidence="1 5">Belongs to the 5-formyltetrahydrofolate cyclo-ligase family.</text>
</comment>
<dbReference type="Proteomes" id="UP000315636">
    <property type="component" value="Unassembled WGS sequence"/>
</dbReference>
<evidence type="ECO:0000256" key="2">
    <source>
        <dbReference type="ARBA" id="ARBA00022741"/>
    </source>
</evidence>
<feature type="binding site" evidence="4">
    <location>
        <begin position="135"/>
        <end position="143"/>
    </location>
    <ligand>
        <name>ATP</name>
        <dbReference type="ChEBI" id="CHEBI:30616"/>
    </ligand>
</feature>
<keyword evidence="5" id="KW-0479">Metal-binding</keyword>
<feature type="binding site" evidence="4">
    <location>
        <position position="51"/>
    </location>
    <ligand>
        <name>substrate</name>
    </ligand>
</feature>
<dbReference type="RefSeq" id="WP_142506808.1">
    <property type="nucleotide sequence ID" value="NZ_FXTI01000017.1"/>
</dbReference>
<keyword evidence="5" id="KW-0460">Magnesium</keyword>
<dbReference type="GO" id="GO:0005524">
    <property type="term" value="F:ATP binding"/>
    <property type="evidence" value="ECO:0007669"/>
    <property type="project" value="UniProtKB-KW"/>
</dbReference>
<accession>A0A521FFP1</accession>
<dbReference type="OrthoDB" id="9801938at2"/>
<keyword evidence="7" id="KW-1185">Reference proteome</keyword>
<dbReference type="GO" id="GO:0009396">
    <property type="term" value="P:folic acid-containing compound biosynthetic process"/>
    <property type="evidence" value="ECO:0007669"/>
    <property type="project" value="TreeGrafter"/>
</dbReference>
<dbReference type="PIRSF" id="PIRSF006806">
    <property type="entry name" value="FTHF_cligase"/>
    <property type="match status" value="1"/>
</dbReference>
<dbReference type="InterPro" id="IPR024185">
    <property type="entry name" value="FTHF_cligase-like_sf"/>
</dbReference>
<gene>
    <name evidence="6" type="ORF">SAMN06264849_11739</name>
</gene>
<evidence type="ECO:0000256" key="5">
    <source>
        <dbReference type="RuleBase" id="RU361279"/>
    </source>
</evidence>
<proteinExistence type="inferred from homology"/>
<evidence type="ECO:0000256" key="4">
    <source>
        <dbReference type="PIRSR" id="PIRSR006806-1"/>
    </source>
</evidence>
<keyword evidence="3 4" id="KW-0067">ATP-binding</keyword>
<dbReference type="NCBIfam" id="TIGR02727">
    <property type="entry name" value="MTHFS_bact"/>
    <property type="match status" value="1"/>
</dbReference>
<keyword evidence="2 4" id="KW-0547">Nucleotide-binding</keyword>
<dbReference type="GO" id="GO:0030272">
    <property type="term" value="F:5-formyltetrahydrofolate cyclo-ligase activity"/>
    <property type="evidence" value="ECO:0007669"/>
    <property type="project" value="UniProtKB-EC"/>
</dbReference>
<dbReference type="SUPFAM" id="SSF100950">
    <property type="entry name" value="NagB/RpiA/CoA transferase-like"/>
    <property type="match status" value="1"/>
</dbReference>
<dbReference type="PANTHER" id="PTHR23407">
    <property type="entry name" value="ATPASE INHIBITOR/5-FORMYLTETRAHYDROFOLATE CYCLO-LIGASE"/>
    <property type="match status" value="1"/>
</dbReference>
<comment type="cofactor">
    <cofactor evidence="5">
        <name>Mg(2+)</name>
        <dbReference type="ChEBI" id="CHEBI:18420"/>
    </cofactor>
</comment>
<evidence type="ECO:0000256" key="3">
    <source>
        <dbReference type="ARBA" id="ARBA00022840"/>
    </source>
</evidence>
<evidence type="ECO:0000313" key="6">
    <source>
        <dbReference type="EMBL" id="SMO94481.1"/>
    </source>
</evidence>
<dbReference type="InterPro" id="IPR002698">
    <property type="entry name" value="FTHF_cligase"/>
</dbReference>
<dbReference type="InterPro" id="IPR037171">
    <property type="entry name" value="NagB/RpiA_transferase-like"/>
</dbReference>
<dbReference type="PANTHER" id="PTHR23407:SF1">
    <property type="entry name" value="5-FORMYLTETRAHYDROFOLATE CYCLO-LIGASE"/>
    <property type="match status" value="1"/>
</dbReference>
<evidence type="ECO:0000313" key="7">
    <source>
        <dbReference type="Proteomes" id="UP000315636"/>
    </source>
</evidence>
<protein>
    <recommendedName>
        <fullName evidence="5">5-formyltetrahydrofolate cyclo-ligase</fullName>
        <ecNumber evidence="5">6.3.3.2</ecNumber>
    </recommendedName>
</protein>
<dbReference type="GO" id="GO:0035999">
    <property type="term" value="P:tetrahydrofolate interconversion"/>
    <property type="evidence" value="ECO:0007669"/>
    <property type="project" value="TreeGrafter"/>
</dbReference>
<dbReference type="AlphaFoldDB" id="A0A521FFP1"/>
<feature type="binding site" evidence="4">
    <location>
        <position position="56"/>
    </location>
    <ligand>
        <name>substrate</name>
    </ligand>
</feature>
<sequence length="190" mass="21688">MDTEKTILRTRLLAERKGMDDRRAKRESAAICEFLERESGFQKARSILFYMPHRGEVDVRKGMEKAWQQKKQVVLPRSVPRTRTLELYSITSFSDLIEGTYGILEPDPTKGQHVDAQEIDLVVVPGIGFDREGYRLGYGGGYYDRFFADPDVDMVRVGVAYSFQLVSTVYPESHDQPVHAVITPEGVIHF</sequence>
<dbReference type="Gene3D" id="3.40.50.10420">
    <property type="entry name" value="NagB/RpiA/CoA transferase-like"/>
    <property type="match status" value="1"/>
</dbReference>
<comment type="catalytic activity">
    <reaction evidence="5">
        <text>(6S)-5-formyl-5,6,7,8-tetrahydrofolate + ATP = (6R)-5,10-methenyltetrahydrofolate + ADP + phosphate</text>
        <dbReference type="Rhea" id="RHEA:10488"/>
        <dbReference type="ChEBI" id="CHEBI:30616"/>
        <dbReference type="ChEBI" id="CHEBI:43474"/>
        <dbReference type="ChEBI" id="CHEBI:57455"/>
        <dbReference type="ChEBI" id="CHEBI:57457"/>
        <dbReference type="ChEBI" id="CHEBI:456216"/>
        <dbReference type="EC" id="6.3.3.2"/>
    </reaction>
</comment>
<name>A0A521FFP1_9BACL</name>
<keyword evidence="6" id="KW-0436">Ligase</keyword>